<feature type="compositionally biased region" description="Basic and acidic residues" evidence="1">
    <location>
        <begin position="616"/>
        <end position="632"/>
    </location>
</feature>
<feature type="compositionally biased region" description="Basic and acidic residues" evidence="1">
    <location>
        <begin position="958"/>
        <end position="986"/>
    </location>
</feature>
<feature type="compositionally biased region" description="Basic and acidic residues" evidence="1">
    <location>
        <begin position="746"/>
        <end position="758"/>
    </location>
</feature>
<feature type="compositionally biased region" description="Polar residues" evidence="1">
    <location>
        <begin position="33"/>
        <end position="49"/>
    </location>
</feature>
<dbReference type="PANTHER" id="PTHR35487:SF1">
    <property type="entry name" value="DUF3824 DOMAIN-CONTAINING PROTEIN"/>
    <property type="match status" value="1"/>
</dbReference>
<name>A0AAN6K4P5_9PEZI</name>
<feature type="region of interest" description="Disordered" evidence="1">
    <location>
        <begin position="1"/>
        <end position="210"/>
    </location>
</feature>
<feature type="compositionally biased region" description="Basic residues" evidence="1">
    <location>
        <begin position="468"/>
        <end position="482"/>
    </location>
</feature>
<feature type="compositionally biased region" description="Low complexity" evidence="1">
    <location>
        <begin position="292"/>
        <end position="307"/>
    </location>
</feature>
<feature type="region of interest" description="Disordered" evidence="1">
    <location>
        <begin position="1025"/>
        <end position="1051"/>
    </location>
</feature>
<dbReference type="AlphaFoldDB" id="A0AAN6K4P5"/>
<feature type="compositionally biased region" description="Low complexity" evidence="1">
    <location>
        <begin position="724"/>
        <end position="735"/>
    </location>
</feature>
<dbReference type="EMBL" id="JAUJLE010000360">
    <property type="protein sequence ID" value="KAK0959150.1"/>
    <property type="molecule type" value="Genomic_DNA"/>
</dbReference>
<feature type="compositionally biased region" description="Basic and acidic residues" evidence="1">
    <location>
        <begin position="369"/>
        <end position="389"/>
    </location>
</feature>
<sequence>MSVRGERIVYRERDVERERDSDRGSHYEAPRRTYTTVKRYQVPETSRSLFNGEDKVEEDKQIVIRRERRESPPPREEVTYRVTERVQREQPREREREQPREREREQPREEVDYRFSERIREREREPLSSQRRDISYRVIERDSDQDRSSAGRSEFRNTERERASVRAPSPPEREPERVREFRFERERDFSPPRRRERDDPYDVERYSKSTEYFSQPQPIIIREAAPQPIIIREERREPIIIREERREPIVVREERREPERRETQYEFVEREEVKDETRSLVRREDSPPAPSVHPAASNHPAASIHPATSVGRAQSTHSEKAEEENYFYERRVIERDRGPRRRDDSYDDRRSEVRPRDSASQYSSDDSYEYVRRERIREDSGDGGREGSPKHRRHLAEGAIAGIGAAEIFRSHKKNQGENVGGRAKSAVAGAAVGALGAEAVSRVRAYSRRRKSRSPERSDSYDDRRDRRDKRKDRARSRSKSMSRAQQLGALAAVTAVGALAGYALKKKGNNETVIIKDEAPRRSRSRRRRASADSSYTDNTMLSEGGGRALDPEHRNRRMAQAGLATAAAAGIWDRVRSKSRGGRSQSRVKQAVPIVASGLGGAALAGLYEKNKATKEAKKAAIIEGELGRGRGTSRRRSRSRSRSAPAPYPADDRYVDDRGLIAYGHEPIYPDQQRGYYSDEEPGRYRRRHHGGSSSGSSPDTRRRPSHSRSRSRGPGMAGVGAAAGAAAIAAHEIGKRRERSRQREEVQNRRNDEEPYQYGNEPYPLDSPTPQPGGYLPPHQQGAYGNEAAYPSSSYFPPPPTDEYARGEPEPAPYPQYNPADFAQGGPQQPYHQSYGGYGESDATLGAPHPNDTFAGDPRYAATPDATPYDERNRGRNPENVSAPIPAVAEQEHADGVITPRQARSRSQSRVRFNLDANQAISPEASRKGINDERQIDSESKSDDRHHRRRRRGGDERGRGGDGHRDSPGSTRDTRYDRETDSDNTVELPERFDEQGNRKPDGDPLADGITKFLGGAGFADLLGRLGGGGGGDEEDTGRSGRRRHRR</sequence>
<dbReference type="Pfam" id="PF12868">
    <property type="entry name" value="DUF3824"/>
    <property type="match status" value="1"/>
</dbReference>
<feature type="region of interest" description="Disordered" evidence="1">
    <location>
        <begin position="253"/>
        <end position="398"/>
    </location>
</feature>
<feature type="compositionally biased region" description="Basic and acidic residues" evidence="1">
    <location>
        <begin position="52"/>
        <end position="164"/>
    </location>
</feature>
<feature type="compositionally biased region" description="Basic and acidic residues" evidence="1">
    <location>
        <begin position="993"/>
        <end position="1007"/>
    </location>
</feature>
<dbReference type="Proteomes" id="UP001175353">
    <property type="component" value="Unassembled WGS sequence"/>
</dbReference>
<keyword evidence="4" id="KW-1185">Reference proteome</keyword>
<protein>
    <recommendedName>
        <fullName evidence="2">DUF3824 domain-containing protein</fullName>
    </recommendedName>
</protein>
<feature type="region of interest" description="Disordered" evidence="1">
    <location>
        <begin position="616"/>
        <end position="1013"/>
    </location>
</feature>
<feature type="region of interest" description="Disordered" evidence="1">
    <location>
        <begin position="516"/>
        <end position="566"/>
    </location>
</feature>
<dbReference type="PANTHER" id="PTHR35487">
    <property type="entry name" value="DUF3824 DOMAIN-CONTAINING PROTEIN"/>
    <property type="match status" value="1"/>
</dbReference>
<comment type="caution">
    <text evidence="3">The sequence shown here is derived from an EMBL/GenBank/DDBJ whole genome shotgun (WGS) entry which is preliminary data.</text>
</comment>
<evidence type="ECO:0000256" key="1">
    <source>
        <dbReference type="SAM" id="MobiDB-lite"/>
    </source>
</evidence>
<feature type="compositionally biased region" description="Basic and acidic residues" evidence="1">
    <location>
        <begin position="454"/>
        <end position="467"/>
    </location>
</feature>
<evidence type="ECO:0000259" key="2">
    <source>
        <dbReference type="Pfam" id="PF12868"/>
    </source>
</evidence>
<feature type="compositionally biased region" description="Basic and acidic residues" evidence="1">
    <location>
        <begin position="253"/>
        <end position="286"/>
    </location>
</feature>
<organism evidence="3 4">
    <name type="scientific">Friedmanniomyces endolithicus</name>
    <dbReference type="NCBI Taxonomy" id="329885"/>
    <lineage>
        <taxon>Eukaryota</taxon>
        <taxon>Fungi</taxon>
        <taxon>Dikarya</taxon>
        <taxon>Ascomycota</taxon>
        <taxon>Pezizomycotina</taxon>
        <taxon>Dothideomycetes</taxon>
        <taxon>Dothideomycetidae</taxon>
        <taxon>Mycosphaerellales</taxon>
        <taxon>Teratosphaeriaceae</taxon>
        <taxon>Friedmanniomyces</taxon>
    </lineage>
</organism>
<evidence type="ECO:0000313" key="4">
    <source>
        <dbReference type="Proteomes" id="UP001175353"/>
    </source>
</evidence>
<gene>
    <name evidence="3" type="ORF">LTR91_021000</name>
</gene>
<proteinExistence type="predicted"/>
<dbReference type="InterPro" id="IPR024436">
    <property type="entry name" value="DUF3824"/>
</dbReference>
<feature type="compositionally biased region" description="Basic and acidic residues" evidence="1">
    <location>
        <begin position="930"/>
        <end position="950"/>
    </location>
</feature>
<accession>A0AAN6K4P5</accession>
<evidence type="ECO:0000313" key="3">
    <source>
        <dbReference type="EMBL" id="KAK0959150.1"/>
    </source>
</evidence>
<feature type="compositionally biased region" description="Basic residues" evidence="1">
    <location>
        <begin position="635"/>
        <end position="645"/>
    </location>
</feature>
<reference evidence="3" key="1">
    <citation type="submission" date="2023-06" db="EMBL/GenBank/DDBJ databases">
        <title>Black Yeasts Isolated from many extreme environments.</title>
        <authorList>
            <person name="Coleine C."/>
            <person name="Stajich J.E."/>
            <person name="Selbmann L."/>
        </authorList>
    </citation>
    <scope>NUCLEOTIDE SEQUENCE</scope>
    <source>
        <strain evidence="3">CCFEE 5200</strain>
    </source>
</reference>
<feature type="region of interest" description="Disordered" evidence="1">
    <location>
        <begin position="440"/>
        <end position="487"/>
    </location>
</feature>
<feature type="compositionally biased region" description="Basic and acidic residues" evidence="1">
    <location>
        <begin position="654"/>
        <end position="663"/>
    </location>
</feature>
<feature type="compositionally biased region" description="Basic and acidic residues" evidence="1">
    <location>
        <begin position="1"/>
        <end position="31"/>
    </location>
</feature>
<feature type="compositionally biased region" description="Basic and acidic residues" evidence="1">
    <location>
        <begin position="171"/>
        <end position="208"/>
    </location>
</feature>
<feature type="compositionally biased region" description="Basic and acidic residues" evidence="1">
    <location>
        <begin position="327"/>
        <end position="357"/>
    </location>
</feature>
<feature type="domain" description="DUF3824" evidence="2">
    <location>
        <begin position="713"/>
        <end position="866"/>
    </location>
</feature>